<accession>C3YKM3</accession>
<evidence type="ECO:0000313" key="11">
    <source>
        <dbReference type="EMBL" id="EEN59091.1"/>
    </source>
</evidence>
<feature type="domain" description="Chitin-binding type-2" evidence="10">
    <location>
        <begin position="26"/>
        <end position="85"/>
    </location>
</feature>
<feature type="signal peptide" evidence="9">
    <location>
        <begin position="1"/>
        <end position="22"/>
    </location>
</feature>
<evidence type="ECO:0000256" key="9">
    <source>
        <dbReference type="SAM" id="SignalP"/>
    </source>
</evidence>
<evidence type="ECO:0000256" key="8">
    <source>
        <dbReference type="ARBA" id="ARBA00023180"/>
    </source>
</evidence>
<keyword evidence="4 9" id="KW-0732">Signal</keyword>
<dbReference type="PANTHER" id="PTHR23301">
    <property type="entry name" value="CHITIN BINDING PERITROPHIN-A"/>
    <property type="match status" value="1"/>
</dbReference>
<reference evidence="11" key="1">
    <citation type="journal article" date="2008" name="Nature">
        <title>The amphioxus genome and the evolution of the chordate karyotype.</title>
        <authorList>
            <consortium name="US DOE Joint Genome Institute (JGI-PGF)"/>
            <person name="Putnam N.H."/>
            <person name="Butts T."/>
            <person name="Ferrier D.E.K."/>
            <person name="Furlong R.F."/>
            <person name="Hellsten U."/>
            <person name="Kawashima T."/>
            <person name="Robinson-Rechavi M."/>
            <person name="Shoguchi E."/>
            <person name="Terry A."/>
            <person name="Yu J.-K."/>
            <person name="Benito-Gutierrez E.L."/>
            <person name="Dubchak I."/>
            <person name="Garcia-Fernandez J."/>
            <person name="Gibson-Brown J.J."/>
            <person name="Grigoriev I.V."/>
            <person name="Horton A.C."/>
            <person name="de Jong P.J."/>
            <person name="Jurka J."/>
            <person name="Kapitonov V.V."/>
            <person name="Kohara Y."/>
            <person name="Kuroki Y."/>
            <person name="Lindquist E."/>
            <person name="Lucas S."/>
            <person name="Osoegawa K."/>
            <person name="Pennacchio L.A."/>
            <person name="Salamov A.A."/>
            <person name="Satou Y."/>
            <person name="Sauka-Spengler T."/>
            <person name="Schmutz J."/>
            <person name="Shin-I T."/>
            <person name="Toyoda A."/>
            <person name="Bronner-Fraser M."/>
            <person name="Fujiyama A."/>
            <person name="Holland L.Z."/>
            <person name="Holland P.W.H."/>
            <person name="Satoh N."/>
            <person name="Rokhsar D.S."/>
        </authorList>
    </citation>
    <scope>NUCLEOTIDE SEQUENCE [LARGE SCALE GENOMIC DNA]</scope>
    <source>
        <strain evidence="11">S238N-H82</strain>
        <tissue evidence="11">Testes</tissue>
    </source>
</reference>
<dbReference type="InterPro" id="IPR002557">
    <property type="entry name" value="Chitin-bd_dom"/>
</dbReference>
<evidence type="ECO:0000256" key="4">
    <source>
        <dbReference type="ARBA" id="ARBA00022729"/>
    </source>
</evidence>
<dbReference type="PANTHER" id="PTHR23301:SF0">
    <property type="entry name" value="CHITIN-BINDING TYPE-2 DOMAIN-CONTAINING PROTEIN-RELATED"/>
    <property type="match status" value="1"/>
</dbReference>
<keyword evidence="6" id="KW-0146">Chitin degradation</keyword>
<dbReference type="EMBL" id="GG666523">
    <property type="protein sequence ID" value="EEN59091.1"/>
    <property type="molecule type" value="Genomic_DNA"/>
</dbReference>
<keyword evidence="6" id="KW-0624">Polysaccharide degradation</keyword>
<dbReference type="GO" id="GO:0008061">
    <property type="term" value="F:chitin binding"/>
    <property type="evidence" value="ECO:0007669"/>
    <property type="project" value="UniProtKB-KW"/>
</dbReference>
<evidence type="ECO:0000256" key="1">
    <source>
        <dbReference type="ARBA" id="ARBA00000822"/>
    </source>
</evidence>
<gene>
    <name evidence="11" type="ORF">BRAFLDRAFT_116967</name>
</gene>
<keyword evidence="5" id="KW-0677">Repeat</keyword>
<dbReference type="GO" id="GO:0006032">
    <property type="term" value="P:chitin catabolic process"/>
    <property type="evidence" value="ECO:0007669"/>
    <property type="project" value="UniProtKB-KW"/>
</dbReference>
<dbReference type="InterPro" id="IPR051940">
    <property type="entry name" value="Chitin_bind-dev_reg"/>
</dbReference>
<feature type="domain" description="Chitin-binding type-2" evidence="10">
    <location>
        <begin position="120"/>
        <end position="182"/>
    </location>
</feature>
<evidence type="ECO:0000256" key="6">
    <source>
        <dbReference type="ARBA" id="ARBA00023024"/>
    </source>
</evidence>
<keyword evidence="3" id="KW-0147">Chitin-binding</keyword>
<dbReference type="SUPFAM" id="SSF57625">
    <property type="entry name" value="Invertebrate chitin-binding proteins"/>
    <property type="match status" value="2"/>
</dbReference>
<keyword evidence="8" id="KW-0325">Glycoprotein</keyword>
<dbReference type="GO" id="GO:0008843">
    <property type="term" value="F:endochitinase activity"/>
    <property type="evidence" value="ECO:0007669"/>
    <property type="project" value="UniProtKB-EC"/>
</dbReference>
<evidence type="ECO:0000256" key="2">
    <source>
        <dbReference type="ARBA" id="ARBA00012729"/>
    </source>
</evidence>
<keyword evidence="6" id="KW-0119">Carbohydrate metabolism</keyword>
<dbReference type="InterPro" id="IPR036508">
    <property type="entry name" value="Chitin-bd_dom_sf"/>
</dbReference>
<dbReference type="EC" id="3.2.1.14" evidence="2"/>
<comment type="catalytic activity">
    <reaction evidence="1">
        <text>Random endo-hydrolysis of N-acetyl-beta-D-glucosaminide (1-&gt;4)-beta-linkages in chitin and chitodextrins.</text>
        <dbReference type="EC" id="3.2.1.14"/>
    </reaction>
</comment>
<name>C3YKM3_BRAFL</name>
<dbReference type="GO" id="GO:0005576">
    <property type="term" value="C:extracellular region"/>
    <property type="evidence" value="ECO:0007669"/>
    <property type="project" value="InterPro"/>
</dbReference>
<evidence type="ECO:0000256" key="7">
    <source>
        <dbReference type="ARBA" id="ARBA00023157"/>
    </source>
</evidence>
<dbReference type="PROSITE" id="PS50940">
    <property type="entry name" value="CHIT_BIND_II"/>
    <property type="match status" value="2"/>
</dbReference>
<evidence type="ECO:0000259" key="10">
    <source>
        <dbReference type="PROSITE" id="PS50940"/>
    </source>
</evidence>
<feature type="chain" id="PRO_5002933817" description="chitinase" evidence="9">
    <location>
        <begin position="23"/>
        <end position="184"/>
    </location>
</feature>
<evidence type="ECO:0000256" key="3">
    <source>
        <dbReference type="ARBA" id="ARBA00022669"/>
    </source>
</evidence>
<sequence>MAAVMTLMVLTCLTLQFKTAAAGEDPYFCLDKREGEYADPSSCHHFYKCFRGRARRVACMLPEQVYNEQIDECVYRFEAPPPCGLNMFNRTSNMAAMVILVVVTGLILQFSTADEVTTDTEFCLGKPNRDFLDPLNCHYYYKCSNEEAYHVPCQRPMIINLVYDEEKGQCVYQRDAPPPCGTKQ</sequence>
<evidence type="ECO:0000256" key="5">
    <source>
        <dbReference type="ARBA" id="ARBA00022737"/>
    </source>
</evidence>
<dbReference type="SMART" id="SM00494">
    <property type="entry name" value="ChtBD2"/>
    <property type="match status" value="2"/>
</dbReference>
<proteinExistence type="predicted"/>
<organism>
    <name type="scientific">Branchiostoma floridae</name>
    <name type="common">Florida lancelet</name>
    <name type="synonym">Amphioxus</name>
    <dbReference type="NCBI Taxonomy" id="7739"/>
    <lineage>
        <taxon>Eukaryota</taxon>
        <taxon>Metazoa</taxon>
        <taxon>Chordata</taxon>
        <taxon>Cephalochordata</taxon>
        <taxon>Leptocardii</taxon>
        <taxon>Amphioxiformes</taxon>
        <taxon>Branchiostomatidae</taxon>
        <taxon>Branchiostoma</taxon>
    </lineage>
</organism>
<dbReference type="Gene3D" id="2.170.140.10">
    <property type="entry name" value="Chitin binding domain"/>
    <property type="match status" value="2"/>
</dbReference>
<dbReference type="AlphaFoldDB" id="C3YKM3"/>
<dbReference type="InParanoid" id="C3YKM3"/>
<dbReference type="Pfam" id="PF01607">
    <property type="entry name" value="CBM_14"/>
    <property type="match status" value="2"/>
</dbReference>
<keyword evidence="7" id="KW-1015">Disulfide bond</keyword>
<protein>
    <recommendedName>
        <fullName evidence="2">chitinase</fullName>
        <ecNumber evidence="2">3.2.1.14</ecNumber>
    </recommendedName>
</protein>